<evidence type="ECO:0000313" key="5">
    <source>
        <dbReference type="EMBL" id="TDH65142.1"/>
    </source>
</evidence>
<sequence length="1052" mass="117224">MPLRSSLFDLGSSRVLTFGDSRRNVQHPIGDDAEVDTNLRPELVKCPEFLLTGLELEKRTTLHILHKKGRRFESPWRPLFVGIYARTLFYFTDLGGWPRGVVPLVDAEVKAVDRIFRHGDAVSGGDDCGPCWKVTSSSGRVLLFRASSHDARMEWVDKLRQATGLYKRNSMDGKAALALVQRLSRSSSSVSSTSSVSASSTVMLQSPRHRRRKLTFEHDLEQSELLVDALHVIGKQREEMGELRRRLEELETMRDQLQHMEDEKRSVDIQNKTFRTKKSRSDGEKLFFEECWANAKKIDLDTMLDEVAIELCNGYRGSTISDTLSEDDTPSSEGEDDGAINVNVKACNQRKEKIAIASSQSFVNESNEMVSYDEDGKLIDVELGIIALEKSERDSTIKKSSLLKQKSKSVEKFSSSYQMTVLLPKSYELGNVSLTKTEIAAEFDFSLLINRDPESVLARENVENDFYAFNLKKSHSCDGSFDSAAGVGNGFLQQQTMELAEIARNLQSSFHTESKILMAPSKVSLNDPEGQPSFSDVTDFDENQISSNGSSESIFSITQDDLCYSEEDGESERLSEFEAADSQFLEASGFLDSIHQVMKDFIASSQSDMSCQPLLSAKTEVCHGIDTEAVKINDKFCALQTNASLTSDSFPRNRSLLSHARSAREFFNGDIDGSTEASLPQHSKAFLSLVIEDSMSVVASILQSTGREDKVLLLPPLLRAFGSRNRLGQLISWAIEIEVASVINVASLFRSDDYASRLVSTYSKAVGSKFIRAALLEPIRQIYKLKIADMELNPLKEESLQGEVQIATNAANLTRTCQNIIDSILKNTQFIPSSYFHICSHLNSKVISRFDGSKEGIEAEDATTLTRSVIGGFLFLRFVCPAITTPHLYGLTKHLPQPETRRILVLVTKVLFKAAIGVKFGDREPQFKVMNSFIEKNSPAIQQLFATLAVSPSQSIDDCFAFDSRKIYSNVSSSQLIEDLEIIRSVSEKNYDEIGTKLEECACPPDVAENFTTAVLYTTDLFQKSSLSKKLSANMKFLSGFGKKPRSKKLSE</sequence>
<keyword evidence="1" id="KW-0343">GTPase activation</keyword>
<dbReference type="Gene3D" id="2.30.29.30">
    <property type="entry name" value="Pleckstrin-homology domain (PH domain)/Phosphotyrosine-binding domain (PTB)"/>
    <property type="match status" value="1"/>
</dbReference>
<comment type="caution">
    <text evidence="5">The sequence shown here is derived from an EMBL/GenBank/DDBJ whole genome shotgun (WGS) entry which is preliminary data.</text>
</comment>
<dbReference type="Gene3D" id="1.10.506.10">
    <property type="entry name" value="GTPase Activation - p120gap, domain 1"/>
    <property type="match status" value="2"/>
</dbReference>
<dbReference type="PANTHER" id="PTHR10194">
    <property type="entry name" value="RAS GTPASE-ACTIVATING PROTEINS"/>
    <property type="match status" value="1"/>
</dbReference>
<dbReference type="CDD" id="cd00821">
    <property type="entry name" value="PH"/>
    <property type="match status" value="1"/>
</dbReference>
<dbReference type="PROSITE" id="PS50018">
    <property type="entry name" value="RAS_GTPASE_ACTIV_2"/>
    <property type="match status" value="1"/>
</dbReference>
<dbReference type="PANTHER" id="PTHR10194:SF60">
    <property type="entry name" value="RAS GTPASE-ACTIVATING PROTEIN RASKOL"/>
    <property type="match status" value="1"/>
</dbReference>
<keyword evidence="2" id="KW-0175">Coiled coil</keyword>
<reference evidence="5 6" key="1">
    <citation type="journal article" date="2021" name="Genome Biol.">
        <title>AFLAP: assembly-free linkage analysis pipeline using k-mers from genome sequencing data.</title>
        <authorList>
            <person name="Fletcher K."/>
            <person name="Zhang L."/>
            <person name="Gil J."/>
            <person name="Han R."/>
            <person name="Cavanaugh K."/>
            <person name="Michelmore R."/>
        </authorList>
    </citation>
    <scope>NUCLEOTIDE SEQUENCE [LARGE SCALE GENOMIC DNA]</scope>
    <source>
        <strain evidence="5 6">SF5</strain>
    </source>
</reference>
<evidence type="ECO:0000259" key="3">
    <source>
        <dbReference type="PROSITE" id="PS50003"/>
    </source>
</evidence>
<dbReference type="Pfam" id="PF00616">
    <property type="entry name" value="RasGAP"/>
    <property type="match status" value="1"/>
</dbReference>
<organism evidence="5 6">
    <name type="scientific">Bremia lactucae</name>
    <name type="common">Lettuce downy mildew</name>
    <dbReference type="NCBI Taxonomy" id="4779"/>
    <lineage>
        <taxon>Eukaryota</taxon>
        <taxon>Sar</taxon>
        <taxon>Stramenopiles</taxon>
        <taxon>Oomycota</taxon>
        <taxon>Peronosporomycetes</taxon>
        <taxon>Peronosporales</taxon>
        <taxon>Peronosporaceae</taxon>
        <taxon>Bremia</taxon>
    </lineage>
</organism>
<dbReference type="GeneID" id="94345330"/>
<feature type="domain" description="PH" evidence="3">
    <location>
        <begin position="58"/>
        <end position="164"/>
    </location>
</feature>
<accession>A0A976FE50</accession>
<feature type="coiled-coil region" evidence="2">
    <location>
        <begin position="233"/>
        <end position="270"/>
    </location>
</feature>
<evidence type="ECO:0000256" key="2">
    <source>
        <dbReference type="SAM" id="Coils"/>
    </source>
</evidence>
<protein>
    <recommendedName>
        <fullName evidence="7">Ras GTPase-activating protein</fullName>
    </recommendedName>
</protein>
<evidence type="ECO:0000256" key="1">
    <source>
        <dbReference type="ARBA" id="ARBA00022468"/>
    </source>
</evidence>
<feature type="domain" description="Ras-GAP" evidence="4">
    <location>
        <begin position="709"/>
        <end position="916"/>
    </location>
</feature>
<dbReference type="Pfam" id="PF00169">
    <property type="entry name" value="PH"/>
    <property type="match status" value="1"/>
</dbReference>
<dbReference type="AlphaFoldDB" id="A0A976FE50"/>
<dbReference type="Proteomes" id="UP000294530">
    <property type="component" value="Unassembled WGS sequence"/>
</dbReference>
<dbReference type="GO" id="GO:0005096">
    <property type="term" value="F:GTPase activator activity"/>
    <property type="evidence" value="ECO:0007669"/>
    <property type="project" value="UniProtKB-KW"/>
</dbReference>
<evidence type="ECO:0008006" key="7">
    <source>
        <dbReference type="Google" id="ProtNLM"/>
    </source>
</evidence>
<dbReference type="SUPFAM" id="SSF50729">
    <property type="entry name" value="PH domain-like"/>
    <property type="match status" value="1"/>
</dbReference>
<dbReference type="SMART" id="SM00323">
    <property type="entry name" value="RasGAP"/>
    <property type="match status" value="1"/>
</dbReference>
<proteinExistence type="predicted"/>
<dbReference type="InterPro" id="IPR001936">
    <property type="entry name" value="RasGAP_dom"/>
</dbReference>
<name>A0A976FE50_BRELC</name>
<dbReference type="EMBL" id="SHOA02000002">
    <property type="protein sequence ID" value="TDH65142.1"/>
    <property type="molecule type" value="Genomic_DNA"/>
</dbReference>
<gene>
    <name evidence="5" type="ORF">CCR75_001557</name>
</gene>
<dbReference type="PROSITE" id="PS50003">
    <property type="entry name" value="PH_DOMAIN"/>
    <property type="match status" value="1"/>
</dbReference>
<evidence type="ECO:0000313" key="6">
    <source>
        <dbReference type="Proteomes" id="UP000294530"/>
    </source>
</evidence>
<evidence type="ECO:0000259" key="4">
    <source>
        <dbReference type="PROSITE" id="PS50018"/>
    </source>
</evidence>
<dbReference type="SMART" id="SM00233">
    <property type="entry name" value="PH"/>
    <property type="match status" value="1"/>
</dbReference>
<dbReference type="InterPro" id="IPR008936">
    <property type="entry name" value="Rho_GTPase_activation_prot"/>
</dbReference>
<dbReference type="InterPro" id="IPR039360">
    <property type="entry name" value="Ras_GTPase"/>
</dbReference>
<dbReference type="RefSeq" id="XP_067814641.1">
    <property type="nucleotide sequence ID" value="XM_067959659.1"/>
</dbReference>
<keyword evidence="6" id="KW-1185">Reference proteome</keyword>
<dbReference type="KEGG" id="blac:94345330"/>
<dbReference type="InterPro" id="IPR001849">
    <property type="entry name" value="PH_domain"/>
</dbReference>
<dbReference type="InterPro" id="IPR011993">
    <property type="entry name" value="PH-like_dom_sf"/>
</dbReference>
<dbReference type="SUPFAM" id="SSF48350">
    <property type="entry name" value="GTPase activation domain, GAP"/>
    <property type="match status" value="1"/>
</dbReference>